<organism evidence="1">
    <name type="scientific">Darwinula stevensoni</name>
    <dbReference type="NCBI Taxonomy" id="69355"/>
    <lineage>
        <taxon>Eukaryota</taxon>
        <taxon>Metazoa</taxon>
        <taxon>Ecdysozoa</taxon>
        <taxon>Arthropoda</taxon>
        <taxon>Crustacea</taxon>
        <taxon>Oligostraca</taxon>
        <taxon>Ostracoda</taxon>
        <taxon>Podocopa</taxon>
        <taxon>Podocopida</taxon>
        <taxon>Darwinulocopina</taxon>
        <taxon>Darwinuloidea</taxon>
        <taxon>Darwinulidae</taxon>
        <taxon>Darwinula</taxon>
    </lineage>
</organism>
<evidence type="ECO:0000313" key="1">
    <source>
        <dbReference type="EMBL" id="CAD7251442.1"/>
    </source>
</evidence>
<protein>
    <submittedName>
        <fullName evidence="1">Uncharacterized protein</fullName>
    </submittedName>
</protein>
<reference evidence="1" key="1">
    <citation type="submission" date="2020-11" db="EMBL/GenBank/DDBJ databases">
        <authorList>
            <person name="Tran Van P."/>
        </authorList>
    </citation>
    <scope>NUCLEOTIDE SEQUENCE</scope>
</reference>
<accession>A0A7R9ACN0</accession>
<keyword evidence="2" id="KW-1185">Reference proteome</keyword>
<name>A0A7R9ACN0_9CRUS</name>
<dbReference type="EMBL" id="LR903071">
    <property type="protein sequence ID" value="CAD7251442.1"/>
    <property type="molecule type" value="Genomic_DNA"/>
</dbReference>
<dbReference type="Proteomes" id="UP000677054">
    <property type="component" value="Unassembled WGS sequence"/>
</dbReference>
<dbReference type="EMBL" id="CAJPEV010003554">
    <property type="protein sequence ID" value="CAG0900004.1"/>
    <property type="molecule type" value="Genomic_DNA"/>
</dbReference>
<proteinExistence type="predicted"/>
<dbReference type="AlphaFoldDB" id="A0A7R9ACN0"/>
<sequence length="192" mass="20954">TEKVLVHLGAIAKKVAPTQIPIVSLTWGHKGTGPACAIQDTWKRLTSAALPKIYDVAAWTDSWRTPKVAVSERGERLESSRLAASLWMEAGILPSRGFAVDGGWNPLISRLRCGWRLESSHLAASLWMEAGILSSRGFAVDGGWNPLISRLRCGWRLESSHLAASLWMEAGILSSRGFAVDGGWNPLISRLR</sequence>
<evidence type="ECO:0000313" key="2">
    <source>
        <dbReference type="Proteomes" id="UP000677054"/>
    </source>
</evidence>
<gene>
    <name evidence="1" type="ORF">DSTB1V02_LOCUS11209</name>
</gene>
<feature type="non-terminal residue" evidence="1">
    <location>
        <position position="1"/>
    </location>
</feature>